<dbReference type="GO" id="GO:0009927">
    <property type="term" value="F:histidine phosphotransfer kinase activity"/>
    <property type="evidence" value="ECO:0007669"/>
    <property type="project" value="TreeGrafter"/>
</dbReference>
<keyword evidence="4 12" id="KW-0597">Phosphoprotein</keyword>
<dbReference type="InterPro" id="IPR013655">
    <property type="entry name" value="PAS_fold_3"/>
</dbReference>
<evidence type="ECO:0000313" key="18">
    <source>
        <dbReference type="EMBL" id="BAH76849.1"/>
    </source>
</evidence>
<dbReference type="Gene3D" id="3.30.450.20">
    <property type="entry name" value="PAS domain"/>
    <property type="match status" value="3"/>
</dbReference>
<dbReference type="FunFam" id="3.30.565.10:FF:000010">
    <property type="entry name" value="Sensor histidine kinase RcsC"/>
    <property type="match status" value="1"/>
</dbReference>
<dbReference type="SMART" id="SM00448">
    <property type="entry name" value="REC"/>
    <property type="match status" value="1"/>
</dbReference>
<dbReference type="Gene3D" id="3.40.190.10">
    <property type="entry name" value="Periplasmic binding protein-like II"/>
    <property type="match status" value="2"/>
</dbReference>
<dbReference type="InterPro" id="IPR036097">
    <property type="entry name" value="HisK_dim/P_sf"/>
</dbReference>
<dbReference type="Pfam" id="PF02518">
    <property type="entry name" value="HATPase_c"/>
    <property type="match status" value="1"/>
</dbReference>
<gene>
    <name evidence="18" type="ordered locus">DMR_33580</name>
</gene>
<keyword evidence="11 13" id="KW-0472">Membrane</keyword>
<dbReference type="PRINTS" id="PR00344">
    <property type="entry name" value="BCTRLSENSOR"/>
</dbReference>
<dbReference type="HOGENOM" id="CLU_000445_114_69_7"/>
<reference evidence="18 19" key="1">
    <citation type="journal article" date="2009" name="Genome Res.">
        <title>Whole genome sequence of Desulfovibrio magneticus strain RS-1 revealed common gene clusters in magnetotactic bacteria.</title>
        <authorList>
            <person name="Nakazawa H."/>
            <person name="Arakaki A."/>
            <person name="Narita-Yamada S."/>
            <person name="Yashiro I."/>
            <person name="Jinno K."/>
            <person name="Aoki N."/>
            <person name="Tsuruyama A."/>
            <person name="Okamura Y."/>
            <person name="Tanikawa S."/>
            <person name="Fujita N."/>
            <person name="Takeyama H."/>
            <person name="Matsunaga T."/>
        </authorList>
    </citation>
    <scope>NUCLEOTIDE SEQUENCE [LARGE SCALE GENOMIC DNA]</scope>
    <source>
        <strain evidence="19">ATCC 700980 / DSM 13731 / RS-1</strain>
    </source>
</reference>
<evidence type="ECO:0000256" key="4">
    <source>
        <dbReference type="ARBA" id="ARBA00022553"/>
    </source>
</evidence>
<dbReference type="FunFam" id="3.30.450.20:FF:000099">
    <property type="entry name" value="Sensory box sensor histidine kinase"/>
    <property type="match status" value="1"/>
</dbReference>
<dbReference type="InterPro" id="IPR001789">
    <property type="entry name" value="Sig_transdc_resp-reg_receiver"/>
</dbReference>
<dbReference type="CDD" id="cd16922">
    <property type="entry name" value="HATPase_EvgS-ArcB-TorS-like"/>
    <property type="match status" value="1"/>
</dbReference>
<organism evidence="18 19">
    <name type="scientific">Solidesulfovibrio magneticus (strain ATCC 700980 / DSM 13731 / RS-1)</name>
    <name type="common">Desulfovibrio magneticus</name>
    <dbReference type="NCBI Taxonomy" id="573370"/>
    <lineage>
        <taxon>Bacteria</taxon>
        <taxon>Pseudomonadati</taxon>
        <taxon>Thermodesulfobacteriota</taxon>
        <taxon>Desulfovibrionia</taxon>
        <taxon>Desulfovibrionales</taxon>
        <taxon>Desulfovibrionaceae</taxon>
        <taxon>Solidesulfovibrio</taxon>
    </lineage>
</organism>
<evidence type="ECO:0000259" key="15">
    <source>
        <dbReference type="PROSITE" id="PS50110"/>
    </source>
</evidence>
<dbReference type="Gene3D" id="1.10.287.130">
    <property type="match status" value="1"/>
</dbReference>
<dbReference type="SUPFAM" id="SSF55874">
    <property type="entry name" value="ATPase domain of HSP90 chaperone/DNA topoisomerase II/histidine kinase"/>
    <property type="match status" value="1"/>
</dbReference>
<dbReference type="Pfam" id="PF00072">
    <property type="entry name" value="Response_reg"/>
    <property type="match status" value="1"/>
</dbReference>
<dbReference type="GO" id="GO:0000155">
    <property type="term" value="F:phosphorelay sensor kinase activity"/>
    <property type="evidence" value="ECO:0007669"/>
    <property type="project" value="InterPro"/>
</dbReference>
<comment type="subcellular location">
    <subcellularLocation>
        <location evidence="2">Membrane</location>
    </subcellularLocation>
</comment>
<dbReference type="EMBL" id="AP010904">
    <property type="protein sequence ID" value="BAH76849.1"/>
    <property type="molecule type" value="Genomic_DNA"/>
</dbReference>
<evidence type="ECO:0000256" key="3">
    <source>
        <dbReference type="ARBA" id="ARBA00012438"/>
    </source>
</evidence>
<dbReference type="Pfam" id="PF08447">
    <property type="entry name" value="PAS_3"/>
    <property type="match status" value="1"/>
</dbReference>
<dbReference type="SUPFAM" id="SSF52172">
    <property type="entry name" value="CheY-like"/>
    <property type="match status" value="1"/>
</dbReference>
<comment type="catalytic activity">
    <reaction evidence="1">
        <text>ATP + protein L-histidine = ADP + protein N-phospho-L-histidine.</text>
        <dbReference type="EC" id="2.7.13.3"/>
    </reaction>
</comment>
<keyword evidence="6 13" id="KW-0812">Transmembrane</keyword>
<dbReference type="SMART" id="SM00388">
    <property type="entry name" value="HisKA"/>
    <property type="match status" value="1"/>
</dbReference>
<proteinExistence type="predicted"/>
<evidence type="ECO:0000256" key="2">
    <source>
        <dbReference type="ARBA" id="ARBA00004370"/>
    </source>
</evidence>
<dbReference type="PANTHER" id="PTHR43047">
    <property type="entry name" value="TWO-COMPONENT HISTIDINE PROTEIN KINASE"/>
    <property type="match status" value="1"/>
</dbReference>
<feature type="transmembrane region" description="Helical" evidence="13">
    <location>
        <begin position="277"/>
        <end position="299"/>
    </location>
</feature>
<dbReference type="Pfam" id="PF08448">
    <property type="entry name" value="PAS_4"/>
    <property type="match status" value="1"/>
</dbReference>
<evidence type="ECO:0000256" key="9">
    <source>
        <dbReference type="ARBA" id="ARBA00022840"/>
    </source>
</evidence>
<feature type="domain" description="Histidine kinase" evidence="14">
    <location>
        <begin position="727"/>
        <end position="948"/>
    </location>
</feature>
<evidence type="ECO:0000259" key="17">
    <source>
        <dbReference type="PROSITE" id="PS50113"/>
    </source>
</evidence>
<dbReference type="GO" id="GO:0005886">
    <property type="term" value="C:plasma membrane"/>
    <property type="evidence" value="ECO:0007669"/>
    <property type="project" value="TreeGrafter"/>
</dbReference>
<evidence type="ECO:0000256" key="6">
    <source>
        <dbReference type="ARBA" id="ARBA00022692"/>
    </source>
</evidence>
<protein>
    <recommendedName>
        <fullName evidence="3">histidine kinase</fullName>
        <ecNumber evidence="3">2.7.13.3</ecNumber>
    </recommendedName>
</protein>
<dbReference type="GO" id="GO:0005524">
    <property type="term" value="F:ATP binding"/>
    <property type="evidence" value="ECO:0007669"/>
    <property type="project" value="UniProtKB-KW"/>
</dbReference>
<dbReference type="CDD" id="cd13706">
    <property type="entry name" value="PBP2_HisK_like_1"/>
    <property type="match status" value="1"/>
</dbReference>
<keyword evidence="19" id="KW-1185">Reference proteome</keyword>
<evidence type="ECO:0000256" key="11">
    <source>
        <dbReference type="ARBA" id="ARBA00023136"/>
    </source>
</evidence>
<dbReference type="SUPFAM" id="SSF47384">
    <property type="entry name" value="Homodimeric domain of signal transducing histidine kinase"/>
    <property type="match status" value="1"/>
</dbReference>
<feature type="domain" description="PAC" evidence="17">
    <location>
        <begin position="403"/>
        <end position="455"/>
    </location>
</feature>
<dbReference type="CDD" id="cd00130">
    <property type="entry name" value="PAS"/>
    <property type="match status" value="3"/>
</dbReference>
<dbReference type="InterPro" id="IPR000014">
    <property type="entry name" value="PAS"/>
</dbReference>
<dbReference type="NCBIfam" id="TIGR00229">
    <property type="entry name" value="sensory_box"/>
    <property type="match status" value="3"/>
</dbReference>
<dbReference type="PROSITE" id="PS50110">
    <property type="entry name" value="RESPONSE_REGULATORY"/>
    <property type="match status" value="1"/>
</dbReference>
<dbReference type="Gene3D" id="3.30.565.10">
    <property type="entry name" value="Histidine kinase-like ATPase, C-terminal domain"/>
    <property type="match status" value="1"/>
</dbReference>
<dbReference type="PROSITE" id="PS50113">
    <property type="entry name" value="PAC"/>
    <property type="match status" value="3"/>
</dbReference>
<dbReference type="InterPro" id="IPR011006">
    <property type="entry name" value="CheY-like_superfamily"/>
</dbReference>
<evidence type="ECO:0000259" key="16">
    <source>
        <dbReference type="PROSITE" id="PS50112"/>
    </source>
</evidence>
<dbReference type="RefSeq" id="WP_015861998.1">
    <property type="nucleotide sequence ID" value="NC_012796.1"/>
</dbReference>
<dbReference type="eggNOG" id="COG5002">
    <property type="taxonomic scope" value="Bacteria"/>
</dbReference>
<evidence type="ECO:0000256" key="5">
    <source>
        <dbReference type="ARBA" id="ARBA00022679"/>
    </source>
</evidence>
<keyword evidence="8" id="KW-0418">Kinase</keyword>
<dbReference type="PROSITE" id="PS50112">
    <property type="entry name" value="PAS"/>
    <property type="match status" value="3"/>
</dbReference>
<dbReference type="SUPFAM" id="SSF53850">
    <property type="entry name" value="Periplasmic binding protein-like II"/>
    <property type="match status" value="1"/>
</dbReference>
<dbReference type="EC" id="2.7.13.3" evidence="3"/>
<dbReference type="Pfam" id="PF00512">
    <property type="entry name" value="HisKA"/>
    <property type="match status" value="1"/>
</dbReference>
<accession>C4XKA9</accession>
<dbReference type="InterPro" id="IPR003661">
    <property type="entry name" value="HisK_dim/P_dom"/>
</dbReference>
<sequence>MTTSQPSGRDTAKPRLGLPALLVLLCALLLSPAGRKSQAAQSDTQPPAKAITVVLDQDYPPYTITTPEGETTGILIDYWKLWEKVTGVPVTLRPLDWNTAQNEMLQGRADVIDTLFRNPERDKIYSFSKPYVTLEVPIFVHKDLSGIKDLDTLRGFTVGVKRGDASVDYLSSRGILPLAAFDGYEGVVQAARDARVKVFCVDKPPALYYLYKYGLENDFRLAFTLYQGEFHRAVRKGDEALLQLVEDGFARITPEQYEEIDRKWRGSALFPSATMRYALWALAVVAAAVAVLAAVNAVLRRTVRRQSSRLDQLLVAVGQSEERHRELVQSAASVILRLDHQGRVVFCNAFGLEFFGFTLEEMIGRDIGLLIDLPDVPGTEDSADAASWPQALTAIAQAPESAAALTRQHRRKNGELAWIAWSLRGLRAATGGVSEILCIGNDITERKRIEEALRASEARYTLVARGANDGIWDWDLRTNIVYYSPRYLEILGYTPDEVQSLLDEWTKRIHPDDAENVIRANKRCADGEVDNFAVEYRMRHKDGAYRWILGRGASLKDERGVVIRMAGTHTDVTRRKRDEEALRESQDQLAKIFRFTPVGIAITTRRDGRIVDVNETGARMFGHVKSEVIGRTAHEVGLWRRTEEREALLAEMARAGSIFGKELDLRHKNGSTVTVLYSAVANHAYGEPCILSVLVDITERKAMEQALRRSKEAAESANRAKSEFLSTMSHEIRTPMNTILGMVDVLAGTSLTSDQTHAVKSIELAGAGLLGLLNDILDLSQIEAGGMVIEEKSCDIVELTTQLADMMRPDADRKGLELRLEIRGDLPPRLFCCPDRIRQILVNLLGNAIKFTQQGHVVLEVASTPSLTDGPRLRLAVRDTGIGIPADKQAVIFDRFTQINASANRQFGGVGLGLAICKKLAELMGGRIAVESAPGQGSTFTLSLPLRPAPLPRPAGLQTAIPVNRSGGGSVLLVEDSPTNAEVMRLMLEDTPFRLTWAPSGQAALAALADTPFDVILMDIEMPGMDGYQTTEALRRQEKELGRPRTPVVALTAHAFEEHRLRSLQAGCDDFQVKPIPKSRLVSTLETWLALRP</sequence>
<dbReference type="CDD" id="cd17546">
    <property type="entry name" value="REC_hyHK_CKI1_RcsC-like"/>
    <property type="match status" value="1"/>
</dbReference>
<evidence type="ECO:0000256" key="8">
    <source>
        <dbReference type="ARBA" id="ARBA00022777"/>
    </source>
</evidence>
<dbReference type="SUPFAM" id="SSF55785">
    <property type="entry name" value="PYP-like sensor domain (PAS domain)"/>
    <property type="match status" value="3"/>
</dbReference>
<dbReference type="SMART" id="SM00387">
    <property type="entry name" value="HATPase_c"/>
    <property type="match status" value="1"/>
</dbReference>
<dbReference type="InterPro" id="IPR001638">
    <property type="entry name" value="Solute-binding_3/MltF_N"/>
</dbReference>
<dbReference type="PANTHER" id="PTHR43047:SF72">
    <property type="entry name" value="OSMOSENSING HISTIDINE PROTEIN KINASE SLN1"/>
    <property type="match status" value="1"/>
</dbReference>
<feature type="domain" description="PAC" evidence="17">
    <location>
        <begin position="532"/>
        <end position="584"/>
    </location>
</feature>
<dbReference type="Proteomes" id="UP000009071">
    <property type="component" value="Chromosome"/>
</dbReference>
<dbReference type="PROSITE" id="PS50109">
    <property type="entry name" value="HIS_KIN"/>
    <property type="match status" value="1"/>
</dbReference>
<dbReference type="OrthoDB" id="5436879at2"/>
<keyword evidence="10 13" id="KW-1133">Transmembrane helix</keyword>
<dbReference type="InterPro" id="IPR003594">
    <property type="entry name" value="HATPase_dom"/>
</dbReference>
<dbReference type="AlphaFoldDB" id="C4XKA9"/>
<dbReference type="SMART" id="SM00091">
    <property type="entry name" value="PAS"/>
    <property type="match status" value="3"/>
</dbReference>
<feature type="domain" description="PAS" evidence="16">
    <location>
        <begin position="585"/>
        <end position="632"/>
    </location>
</feature>
<dbReference type="InterPro" id="IPR005467">
    <property type="entry name" value="His_kinase_dom"/>
</dbReference>
<dbReference type="CDD" id="cd00082">
    <property type="entry name" value="HisKA"/>
    <property type="match status" value="1"/>
</dbReference>
<dbReference type="Pfam" id="PF13426">
    <property type="entry name" value="PAS_9"/>
    <property type="match status" value="1"/>
</dbReference>
<evidence type="ECO:0000256" key="1">
    <source>
        <dbReference type="ARBA" id="ARBA00000085"/>
    </source>
</evidence>
<feature type="domain" description="PAS" evidence="16">
    <location>
        <begin position="320"/>
        <end position="373"/>
    </location>
</feature>
<dbReference type="FunFam" id="1.10.287.130:FF:000004">
    <property type="entry name" value="Ethylene receptor 1"/>
    <property type="match status" value="1"/>
</dbReference>
<name>C4XKA9_SOLM1</name>
<dbReference type="InterPro" id="IPR004358">
    <property type="entry name" value="Sig_transdc_His_kin-like_C"/>
</dbReference>
<feature type="domain" description="PAS" evidence="16">
    <location>
        <begin position="456"/>
        <end position="528"/>
    </location>
</feature>
<dbReference type="InterPro" id="IPR013656">
    <property type="entry name" value="PAS_4"/>
</dbReference>
<dbReference type="SMART" id="SM00086">
    <property type="entry name" value="PAC"/>
    <property type="match status" value="3"/>
</dbReference>
<dbReference type="InterPro" id="IPR000700">
    <property type="entry name" value="PAS-assoc_C"/>
</dbReference>
<dbReference type="eggNOG" id="COG0834">
    <property type="taxonomic scope" value="Bacteria"/>
</dbReference>
<evidence type="ECO:0000256" key="13">
    <source>
        <dbReference type="SAM" id="Phobius"/>
    </source>
</evidence>
<evidence type="ECO:0000259" key="14">
    <source>
        <dbReference type="PROSITE" id="PS50109"/>
    </source>
</evidence>
<evidence type="ECO:0000256" key="10">
    <source>
        <dbReference type="ARBA" id="ARBA00022989"/>
    </source>
</evidence>
<feature type="domain" description="Response regulatory" evidence="15">
    <location>
        <begin position="970"/>
        <end position="1089"/>
    </location>
</feature>
<keyword evidence="9" id="KW-0067">ATP-binding</keyword>
<dbReference type="InterPro" id="IPR001610">
    <property type="entry name" value="PAC"/>
</dbReference>
<dbReference type="Gene3D" id="3.40.50.2300">
    <property type="match status" value="1"/>
</dbReference>
<evidence type="ECO:0000256" key="12">
    <source>
        <dbReference type="PROSITE-ProRule" id="PRU00169"/>
    </source>
</evidence>
<evidence type="ECO:0000313" key="19">
    <source>
        <dbReference type="Proteomes" id="UP000009071"/>
    </source>
</evidence>
<dbReference type="STRING" id="573370.DMR_33580"/>
<feature type="modified residue" description="4-aspartylphosphate" evidence="12">
    <location>
        <position position="1019"/>
    </location>
</feature>
<evidence type="ECO:0000256" key="7">
    <source>
        <dbReference type="ARBA" id="ARBA00022741"/>
    </source>
</evidence>
<dbReference type="Pfam" id="PF00497">
    <property type="entry name" value="SBP_bac_3"/>
    <property type="match status" value="1"/>
</dbReference>
<dbReference type="InterPro" id="IPR035965">
    <property type="entry name" value="PAS-like_dom_sf"/>
</dbReference>
<keyword evidence="7" id="KW-0547">Nucleotide-binding</keyword>
<keyword evidence="5" id="KW-0808">Transferase</keyword>
<feature type="domain" description="PAC" evidence="17">
    <location>
        <begin position="659"/>
        <end position="709"/>
    </location>
</feature>
<dbReference type="SMART" id="SM00062">
    <property type="entry name" value="PBPb"/>
    <property type="match status" value="1"/>
</dbReference>
<dbReference type="InterPro" id="IPR036890">
    <property type="entry name" value="HATPase_C_sf"/>
</dbReference>
<dbReference type="KEGG" id="dma:DMR_33580"/>